<dbReference type="Pfam" id="PF01545">
    <property type="entry name" value="Cation_efflux"/>
    <property type="match status" value="1"/>
</dbReference>
<gene>
    <name evidence="10" type="ORF">HQ38_09305</name>
</gene>
<evidence type="ECO:0000256" key="2">
    <source>
        <dbReference type="ARBA" id="ARBA00008114"/>
    </source>
</evidence>
<dbReference type="AlphaFoldDB" id="A0AB34PFY8"/>
<dbReference type="SUPFAM" id="SSF160240">
    <property type="entry name" value="Cation efflux protein cytoplasmic domain-like"/>
    <property type="match status" value="1"/>
</dbReference>
<dbReference type="InterPro" id="IPR027469">
    <property type="entry name" value="Cation_efflux_TMD_sf"/>
</dbReference>
<feature type="transmembrane region" description="Helical" evidence="7">
    <location>
        <begin position="29"/>
        <end position="52"/>
    </location>
</feature>
<reference evidence="10 11" key="1">
    <citation type="submission" date="2014-08" db="EMBL/GenBank/DDBJ databases">
        <title>Porphyromonas crevioricanis strain:COT-253_OH1447 Genome sequencing.</title>
        <authorList>
            <person name="Wallis C."/>
            <person name="Deusch O."/>
            <person name="O'Flynn C."/>
            <person name="Davis I."/>
            <person name="Jospin G."/>
            <person name="Darling A.E."/>
            <person name="Coil D.A."/>
            <person name="Alexiev A."/>
            <person name="Horsfall A."/>
            <person name="Kirkwood N."/>
            <person name="Harris S."/>
            <person name="Eisen J.A."/>
        </authorList>
    </citation>
    <scope>NUCLEOTIDE SEQUENCE [LARGE SCALE GENOMIC DNA]</scope>
    <source>
        <strain evidence="11">COT-253 OH1447</strain>
    </source>
</reference>
<dbReference type="Gene3D" id="1.20.1510.10">
    <property type="entry name" value="Cation efflux protein transmembrane domain"/>
    <property type="match status" value="1"/>
</dbReference>
<feature type="transmembrane region" description="Helical" evidence="7">
    <location>
        <begin position="72"/>
        <end position="93"/>
    </location>
</feature>
<dbReference type="InterPro" id="IPR036837">
    <property type="entry name" value="Cation_efflux_CTD_sf"/>
</dbReference>
<evidence type="ECO:0000256" key="1">
    <source>
        <dbReference type="ARBA" id="ARBA00004141"/>
    </source>
</evidence>
<feature type="domain" description="Cation efflux protein cytoplasmic" evidence="9">
    <location>
        <begin position="210"/>
        <end position="288"/>
    </location>
</feature>
<feature type="transmembrane region" description="Helical" evidence="7">
    <location>
        <begin position="113"/>
        <end position="133"/>
    </location>
</feature>
<comment type="similarity">
    <text evidence="2">Belongs to the cation diffusion facilitator (CDF) transporter (TC 2.A.4) family.</text>
</comment>
<dbReference type="InterPro" id="IPR058533">
    <property type="entry name" value="Cation_efflux_TM"/>
</dbReference>
<dbReference type="GO" id="GO:0008324">
    <property type="term" value="F:monoatomic cation transmembrane transporter activity"/>
    <property type="evidence" value="ECO:0007669"/>
    <property type="project" value="InterPro"/>
</dbReference>
<comment type="caution">
    <text evidence="10">The sequence shown here is derived from an EMBL/GenBank/DDBJ whole genome shotgun (WGS) entry which is preliminary data.</text>
</comment>
<evidence type="ECO:0000259" key="9">
    <source>
        <dbReference type="Pfam" id="PF16916"/>
    </source>
</evidence>
<evidence type="ECO:0000256" key="6">
    <source>
        <dbReference type="ARBA" id="ARBA00023136"/>
    </source>
</evidence>
<dbReference type="PANTHER" id="PTHR43840:SF15">
    <property type="entry name" value="MITOCHONDRIAL METAL TRANSPORTER 1-RELATED"/>
    <property type="match status" value="1"/>
</dbReference>
<dbReference type="FunFam" id="1.20.1510.10:FF:000006">
    <property type="entry name" value="Divalent cation efflux transporter"/>
    <property type="match status" value="1"/>
</dbReference>
<evidence type="ECO:0000256" key="5">
    <source>
        <dbReference type="ARBA" id="ARBA00022989"/>
    </source>
</evidence>
<evidence type="ECO:0000313" key="10">
    <source>
        <dbReference type="EMBL" id="KGN93187.1"/>
    </source>
</evidence>
<sequence>MFQITAVGTVANALLIGLKFLAGTLGNSAAMIADAVHSLSDFVTDLVVLFFVRIAGKPKDHNHAYGHGKFELMATSIIALVLLLVGTMLMINGGRMIYEYYVEGKPIAVPGQIALWMAVVSILIKEILFHVTLRVAHQVKSGSVEANAWYHRSDAYSSIATLIGIGGAIILGPQWTVLEPMAAIVVSFFIIRVGTSLLRPALNGLVEASLPENIRRDIVDLIRTTPGVQNVCNLHTRDLGNCWAIECDIQVGAELTVLQAHKISDQIEFALRDKYGSDTHIMIHIEPYIQKK</sequence>
<proteinExistence type="inferred from homology"/>
<feature type="transmembrane region" description="Helical" evidence="7">
    <location>
        <begin position="154"/>
        <end position="175"/>
    </location>
</feature>
<accession>A0AB34PFY8</accession>
<keyword evidence="6 7" id="KW-0472">Membrane</keyword>
<dbReference type="PANTHER" id="PTHR43840">
    <property type="entry name" value="MITOCHONDRIAL METAL TRANSPORTER 1-RELATED"/>
    <property type="match status" value="1"/>
</dbReference>
<dbReference type="EMBL" id="JQJC01000028">
    <property type="protein sequence ID" value="KGN93187.1"/>
    <property type="molecule type" value="Genomic_DNA"/>
</dbReference>
<keyword evidence="3" id="KW-0813">Transport</keyword>
<dbReference type="SUPFAM" id="SSF161111">
    <property type="entry name" value="Cation efflux protein transmembrane domain-like"/>
    <property type="match status" value="1"/>
</dbReference>
<dbReference type="Pfam" id="PF16916">
    <property type="entry name" value="ZT_dimer"/>
    <property type="match status" value="1"/>
</dbReference>
<dbReference type="InterPro" id="IPR050291">
    <property type="entry name" value="CDF_Transporter"/>
</dbReference>
<keyword evidence="5 7" id="KW-1133">Transmembrane helix</keyword>
<protein>
    <submittedName>
        <fullName evidence="10">Cation transporter</fullName>
    </submittedName>
</protein>
<dbReference type="NCBIfam" id="TIGR01297">
    <property type="entry name" value="CDF"/>
    <property type="match status" value="1"/>
</dbReference>
<dbReference type="Proteomes" id="UP000030136">
    <property type="component" value="Unassembled WGS sequence"/>
</dbReference>
<dbReference type="GO" id="GO:0016020">
    <property type="term" value="C:membrane"/>
    <property type="evidence" value="ECO:0007669"/>
    <property type="project" value="UniProtKB-SubCell"/>
</dbReference>
<keyword evidence="4 7" id="KW-0812">Transmembrane</keyword>
<comment type="subcellular location">
    <subcellularLocation>
        <location evidence="1">Membrane</location>
        <topology evidence="1">Multi-pass membrane protein</topology>
    </subcellularLocation>
</comment>
<feature type="domain" description="Cation efflux protein transmembrane" evidence="8">
    <location>
        <begin position="7"/>
        <end position="205"/>
    </location>
</feature>
<dbReference type="InterPro" id="IPR027470">
    <property type="entry name" value="Cation_efflux_CTD"/>
</dbReference>
<dbReference type="InterPro" id="IPR002524">
    <property type="entry name" value="Cation_efflux"/>
</dbReference>
<evidence type="ECO:0000313" key="11">
    <source>
        <dbReference type="Proteomes" id="UP000030136"/>
    </source>
</evidence>
<dbReference type="Gene3D" id="3.30.70.1350">
    <property type="entry name" value="Cation efflux protein, cytoplasmic domain"/>
    <property type="match status" value="1"/>
</dbReference>
<organism evidence="10 11">
    <name type="scientific">Porphyromonas crevioricanis</name>
    <dbReference type="NCBI Taxonomy" id="393921"/>
    <lineage>
        <taxon>Bacteria</taxon>
        <taxon>Pseudomonadati</taxon>
        <taxon>Bacteroidota</taxon>
        <taxon>Bacteroidia</taxon>
        <taxon>Bacteroidales</taxon>
        <taxon>Porphyromonadaceae</taxon>
        <taxon>Porphyromonas</taxon>
    </lineage>
</organism>
<evidence type="ECO:0000256" key="7">
    <source>
        <dbReference type="SAM" id="Phobius"/>
    </source>
</evidence>
<name>A0AB34PFY8_9PORP</name>
<evidence type="ECO:0000256" key="3">
    <source>
        <dbReference type="ARBA" id="ARBA00022448"/>
    </source>
</evidence>
<evidence type="ECO:0000259" key="8">
    <source>
        <dbReference type="Pfam" id="PF01545"/>
    </source>
</evidence>
<evidence type="ECO:0000256" key="4">
    <source>
        <dbReference type="ARBA" id="ARBA00022692"/>
    </source>
</evidence>